<keyword evidence="1" id="KW-0472">Membrane</keyword>
<feature type="domain" description="Regulatory protein YycH" evidence="2">
    <location>
        <begin position="4"/>
        <end position="428"/>
    </location>
</feature>
<feature type="transmembrane region" description="Helical" evidence="1">
    <location>
        <begin position="9"/>
        <end position="28"/>
    </location>
</feature>
<dbReference type="InterPro" id="IPR042274">
    <property type="entry name" value="YycH/YycI_2"/>
</dbReference>
<proteinExistence type="predicted"/>
<evidence type="ECO:0000256" key="1">
    <source>
        <dbReference type="SAM" id="Phobius"/>
    </source>
</evidence>
<protein>
    <submittedName>
        <fullName evidence="3">YycH family regulatory protein</fullName>
    </submittedName>
</protein>
<dbReference type="Proteomes" id="UP001596494">
    <property type="component" value="Unassembled WGS sequence"/>
</dbReference>
<accession>A0ABW2K0K4</accession>
<keyword evidence="1" id="KW-1133">Transmembrane helix</keyword>
<dbReference type="CDD" id="cd15787">
    <property type="entry name" value="YycH_N"/>
    <property type="match status" value="1"/>
</dbReference>
<keyword evidence="4" id="KW-1185">Reference proteome</keyword>
<dbReference type="RefSeq" id="WP_289215632.1">
    <property type="nucleotide sequence ID" value="NZ_JAPVRC010000003.1"/>
</dbReference>
<dbReference type="Pfam" id="PF07435">
    <property type="entry name" value="YycH"/>
    <property type="match status" value="1"/>
</dbReference>
<sequence length="446" mass="50609">MKVETLKSIILVILIGFSLLLTVGLWYYQPEYESAEDGDSLIDETSIEGEEVEISSLIEPDQFILHLDGAHYSFRTPADTRLTFNDMRNWKLTGLTTTENREPQFNEGNWVELSFPTRIPSKMIPELFNVESDNEVPSGQFNRMFITFNTNGAELMFASDSESSAAFSASIGPDDADQLVDSYSDEELLAEQTLFAGDEDKRIYIPKDRVTVQEDSVETARIDILPLKNELFPDSPVVNISEGSTNEQRLTDNSRRLETLANGNRMEYTKLTPNTSEVQRALNSYDLLERSVNFINTHEGWTDTFRLSELNPSNSSIVYNMYFNDIPLLSSADDVHRIRLEYDGDEEQRYVRPLRDFDPSYPNPNEVELPGGEDVAAFLVDSRQYNVNLIEDIKIGYTITPQSQNYQQVYDLIPVWFVKENGNWKEINELSSSSGEGGVAHAVGTN</sequence>
<evidence type="ECO:0000313" key="3">
    <source>
        <dbReference type="EMBL" id="MFC7319862.1"/>
    </source>
</evidence>
<dbReference type="Gene3D" id="3.30.310.160">
    <property type="entry name" value="YycH protein, domain 2"/>
    <property type="match status" value="1"/>
</dbReference>
<keyword evidence="1" id="KW-0812">Transmembrane</keyword>
<evidence type="ECO:0000313" key="4">
    <source>
        <dbReference type="Proteomes" id="UP001596494"/>
    </source>
</evidence>
<reference evidence="4" key="1">
    <citation type="journal article" date="2019" name="Int. J. Syst. Evol. Microbiol.">
        <title>The Global Catalogue of Microorganisms (GCM) 10K type strain sequencing project: providing services to taxonomists for standard genome sequencing and annotation.</title>
        <authorList>
            <consortium name="The Broad Institute Genomics Platform"/>
            <consortium name="The Broad Institute Genome Sequencing Center for Infectious Disease"/>
            <person name="Wu L."/>
            <person name="Ma J."/>
        </authorList>
    </citation>
    <scope>NUCLEOTIDE SEQUENCE [LARGE SCALE GENOMIC DNA]</scope>
    <source>
        <strain evidence="4">CCUG 73951</strain>
    </source>
</reference>
<dbReference type="EMBL" id="JBHTBY010000001">
    <property type="protein sequence ID" value="MFC7319862.1"/>
    <property type="molecule type" value="Genomic_DNA"/>
</dbReference>
<organism evidence="3 4">
    <name type="scientific">Halobacillus campisalis</name>
    <dbReference type="NCBI Taxonomy" id="435909"/>
    <lineage>
        <taxon>Bacteria</taxon>
        <taxon>Bacillati</taxon>
        <taxon>Bacillota</taxon>
        <taxon>Bacilli</taxon>
        <taxon>Bacillales</taxon>
        <taxon>Bacillaceae</taxon>
        <taxon>Halobacillus</taxon>
    </lineage>
</organism>
<gene>
    <name evidence="3" type="ORF">ACFQMN_03040</name>
</gene>
<name>A0ABW2K0K4_9BACI</name>
<comment type="caution">
    <text evidence="3">The sequence shown here is derived from an EMBL/GenBank/DDBJ whole genome shotgun (WGS) entry which is preliminary data.</text>
</comment>
<dbReference type="InterPro" id="IPR009996">
    <property type="entry name" value="YycH"/>
</dbReference>
<evidence type="ECO:0000259" key="2">
    <source>
        <dbReference type="Pfam" id="PF07435"/>
    </source>
</evidence>